<protein>
    <recommendedName>
        <fullName evidence="4">Acyltransferase 3 domain-containing protein</fullName>
    </recommendedName>
</protein>
<name>A0A7S0D167_9EUKA</name>
<feature type="transmembrane region" description="Helical" evidence="2">
    <location>
        <begin position="526"/>
        <end position="542"/>
    </location>
</feature>
<sequence length="746" mass="84278">MVAPAPVRVFCLSLSLLSGCGVFGLQSESTQSMGRSADSTNLLFRSLDKANTSELTMVNAGVEAVEAVKAVEAEEPTSIEPYDLTDPSVLLRMKKTFGSTTEPGEEQQQSEESLLTDNVERPSEDAPREEKCRYHSQHILKKDIWEAAESNKDSPLQRNGDKTMIISICALSLGVTLIVTLIFDIIRTPKEMSSGYRDVSKSNIEIASNEERKMKTGPQGVNAGLTRGEKSRRLFFSLVPLMMLCAGLGLTWFCLSLYMGQDYKICYDNKRWYPNRNKLVFDGWMWYAVTMFAVGSSYLIAAAVVYTCFPGPQRLAGGVDTLTGGTMASAMPIGAGPGQARTRLFELDHMKYFSMCWVVAMHLATWNTLQHGIINGFIAFGLGFGLLSFVVASGYNFPAFDVKARHKSRIVHTGLLYLWNNALLLLFIYLVLRPIALSLYDRKYAVKITKRLSDSDHDYLVGNVYKFVQRIIEMPLSVLWYLQSLFAWMLFSPLWIKLKFPLTGAIVLSFFAQWGSRKMATNPYNPFWTLLYFPYFILGVQLKQHGYDKYLIEWSKHYTSKTVSRATILIYLAFCMRIPYSIGETWNIIAWPWGTYEFTIESNIWYFNIARIGYMLASLGILYAVYTAMPSCETYFSRASKFTMVAYIFHIWIVFTLVTIGFYGRIFAKDYSKNPVPLQLNPTVRLYVTIIVLTVPNVLMWPPVAKMLGLLASPPFLLYFFKTSNSTKVSKKAKTIASLGGKSVPT</sequence>
<feature type="transmembrane region" description="Helical" evidence="2">
    <location>
        <begin position="410"/>
        <end position="432"/>
    </location>
</feature>
<keyword evidence="3" id="KW-0732">Signal</keyword>
<gene>
    <name evidence="5" type="ORF">LAMO00422_LOCUS5768</name>
</gene>
<feature type="transmembrane region" description="Helical" evidence="2">
    <location>
        <begin position="471"/>
        <end position="491"/>
    </location>
</feature>
<feature type="transmembrane region" description="Helical" evidence="2">
    <location>
        <begin position="645"/>
        <end position="664"/>
    </location>
</feature>
<dbReference type="AlphaFoldDB" id="A0A7S0D167"/>
<evidence type="ECO:0000313" key="5">
    <source>
        <dbReference type="EMBL" id="CAD8440306.1"/>
    </source>
</evidence>
<dbReference type="InterPro" id="IPR002656">
    <property type="entry name" value="Acyl_transf_3_dom"/>
</dbReference>
<feature type="compositionally biased region" description="Basic and acidic residues" evidence="1">
    <location>
        <begin position="118"/>
        <end position="133"/>
    </location>
</feature>
<feature type="transmembrane region" description="Helical" evidence="2">
    <location>
        <begin position="563"/>
        <end position="583"/>
    </location>
</feature>
<proteinExistence type="predicted"/>
<feature type="transmembrane region" description="Helical" evidence="2">
    <location>
        <begin position="373"/>
        <end position="398"/>
    </location>
</feature>
<feature type="transmembrane region" description="Helical" evidence="2">
    <location>
        <begin position="164"/>
        <end position="186"/>
    </location>
</feature>
<keyword evidence="2" id="KW-0472">Membrane</keyword>
<evidence type="ECO:0000259" key="4">
    <source>
        <dbReference type="Pfam" id="PF01757"/>
    </source>
</evidence>
<keyword evidence="2" id="KW-0812">Transmembrane</keyword>
<accession>A0A7S0D167</accession>
<evidence type="ECO:0000256" key="1">
    <source>
        <dbReference type="SAM" id="MobiDB-lite"/>
    </source>
</evidence>
<keyword evidence="2" id="KW-1133">Transmembrane helix</keyword>
<dbReference type="EMBL" id="HBEM01008231">
    <property type="protein sequence ID" value="CAD8440306.1"/>
    <property type="molecule type" value="Transcribed_RNA"/>
</dbReference>
<feature type="domain" description="Acyltransferase 3" evidence="4">
    <location>
        <begin position="346"/>
        <end position="695"/>
    </location>
</feature>
<dbReference type="GO" id="GO:0016747">
    <property type="term" value="F:acyltransferase activity, transferring groups other than amino-acyl groups"/>
    <property type="evidence" value="ECO:0007669"/>
    <property type="project" value="InterPro"/>
</dbReference>
<evidence type="ECO:0000256" key="2">
    <source>
        <dbReference type="SAM" id="Phobius"/>
    </source>
</evidence>
<evidence type="ECO:0000256" key="3">
    <source>
        <dbReference type="SAM" id="SignalP"/>
    </source>
</evidence>
<feature type="region of interest" description="Disordered" evidence="1">
    <location>
        <begin position="99"/>
        <end position="133"/>
    </location>
</feature>
<feature type="signal peptide" evidence="3">
    <location>
        <begin position="1"/>
        <end position="24"/>
    </location>
</feature>
<dbReference type="Pfam" id="PF01757">
    <property type="entry name" value="Acyl_transf_3"/>
    <property type="match status" value="1"/>
</dbReference>
<organism evidence="5">
    <name type="scientific">Amorphochlora amoebiformis</name>
    <dbReference type="NCBI Taxonomy" id="1561963"/>
    <lineage>
        <taxon>Eukaryota</taxon>
        <taxon>Sar</taxon>
        <taxon>Rhizaria</taxon>
        <taxon>Cercozoa</taxon>
        <taxon>Chlorarachniophyceae</taxon>
        <taxon>Amorphochlora</taxon>
    </lineage>
</organism>
<feature type="transmembrane region" description="Helical" evidence="2">
    <location>
        <begin position="234"/>
        <end position="259"/>
    </location>
</feature>
<reference evidence="5" key="1">
    <citation type="submission" date="2021-01" db="EMBL/GenBank/DDBJ databases">
        <authorList>
            <person name="Corre E."/>
            <person name="Pelletier E."/>
            <person name="Niang G."/>
            <person name="Scheremetjew M."/>
            <person name="Finn R."/>
            <person name="Kale V."/>
            <person name="Holt S."/>
            <person name="Cochrane G."/>
            <person name="Meng A."/>
            <person name="Brown T."/>
            <person name="Cohen L."/>
        </authorList>
    </citation>
    <scope>NUCLEOTIDE SEQUENCE</scope>
    <source>
        <strain evidence="5">CCMP2058</strain>
    </source>
</reference>
<feature type="transmembrane region" description="Helical" evidence="2">
    <location>
        <begin position="603"/>
        <end position="625"/>
    </location>
</feature>
<feature type="transmembrane region" description="Helical" evidence="2">
    <location>
        <begin position="284"/>
        <end position="309"/>
    </location>
</feature>
<feature type="chain" id="PRO_5031242867" description="Acyltransferase 3 domain-containing protein" evidence="3">
    <location>
        <begin position="25"/>
        <end position="746"/>
    </location>
</feature>